<accession>A0ABD5YVY6</accession>
<dbReference type="Proteomes" id="UP001596417">
    <property type="component" value="Unassembled WGS sequence"/>
</dbReference>
<gene>
    <name evidence="1" type="ORF">ACFQL7_26895</name>
</gene>
<reference evidence="1 2" key="1">
    <citation type="journal article" date="2019" name="Int. J. Syst. Evol. Microbiol.">
        <title>The Global Catalogue of Microorganisms (GCM) 10K type strain sequencing project: providing services to taxonomists for standard genome sequencing and annotation.</title>
        <authorList>
            <consortium name="The Broad Institute Genomics Platform"/>
            <consortium name="The Broad Institute Genome Sequencing Center for Infectious Disease"/>
            <person name="Wu L."/>
            <person name="Ma J."/>
        </authorList>
    </citation>
    <scope>NUCLEOTIDE SEQUENCE [LARGE SCALE GENOMIC DNA]</scope>
    <source>
        <strain evidence="1 2">RDMS1</strain>
    </source>
</reference>
<comment type="caution">
    <text evidence="1">The sequence shown here is derived from an EMBL/GenBank/DDBJ whole genome shotgun (WGS) entry which is preliminary data.</text>
</comment>
<protein>
    <submittedName>
        <fullName evidence="1">Uncharacterized protein</fullName>
    </submittedName>
</protein>
<organism evidence="1 2">
    <name type="scientific">Halocatena marina</name>
    <dbReference type="NCBI Taxonomy" id="2934937"/>
    <lineage>
        <taxon>Archaea</taxon>
        <taxon>Methanobacteriati</taxon>
        <taxon>Methanobacteriota</taxon>
        <taxon>Stenosarchaea group</taxon>
        <taxon>Halobacteria</taxon>
        <taxon>Halobacteriales</taxon>
        <taxon>Natronomonadaceae</taxon>
        <taxon>Halocatena</taxon>
    </lineage>
</organism>
<dbReference type="RefSeq" id="WP_390206939.1">
    <property type="nucleotide sequence ID" value="NZ_JBHSZC010000005.1"/>
</dbReference>
<keyword evidence="2" id="KW-1185">Reference proteome</keyword>
<dbReference type="EMBL" id="JBHTAX010000006">
    <property type="protein sequence ID" value="MFC7193042.1"/>
    <property type="molecule type" value="Genomic_DNA"/>
</dbReference>
<evidence type="ECO:0000313" key="1">
    <source>
        <dbReference type="EMBL" id="MFC7193042.1"/>
    </source>
</evidence>
<sequence length="109" mass="11557">MLLLAGLLLVSAGTGGALAQQDSPTPDDEVRIVDHEITISDATITISDAILSGSGTSDTQIDHRKYTVEEATLEFNGVHVTVQGTEYVFCDITVNVDNVGLVLENVKVN</sequence>
<proteinExistence type="predicted"/>
<dbReference type="AlphaFoldDB" id="A0ABD5YVY6"/>
<name>A0ABD5YVY6_9EURY</name>
<evidence type="ECO:0000313" key="2">
    <source>
        <dbReference type="Proteomes" id="UP001596417"/>
    </source>
</evidence>